<gene>
    <name evidence="4" type="ORF">G3I70_29160</name>
</gene>
<evidence type="ECO:0000313" key="4">
    <source>
        <dbReference type="EMBL" id="NEA26535.1"/>
    </source>
</evidence>
<evidence type="ECO:0000256" key="2">
    <source>
        <dbReference type="SAM" id="Phobius"/>
    </source>
</evidence>
<dbReference type="Pfam" id="PF13845">
    <property type="entry name" value="Septum_form"/>
    <property type="match status" value="1"/>
</dbReference>
<protein>
    <recommendedName>
        <fullName evidence="3">Septum formation-related domain-containing protein</fullName>
    </recommendedName>
</protein>
<dbReference type="RefSeq" id="WP_163060617.1">
    <property type="nucleotide sequence ID" value="NZ_JAAGLI010000786.1"/>
</dbReference>
<proteinExistence type="predicted"/>
<feature type="transmembrane region" description="Helical" evidence="2">
    <location>
        <begin position="62"/>
        <end position="87"/>
    </location>
</feature>
<keyword evidence="2" id="KW-1133">Transmembrane helix</keyword>
<keyword evidence="2" id="KW-0812">Transmembrane</keyword>
<dbReference type="InterPro" id="IPR026004">
    <property type="entry name" value="Septum_form"/>
</dbReference>
<reference evidence="4 5" key="1">
    <citation type="submission" date="2020-01" db="EMBL/GenBank/DDBJ databases">
        <title>Insect and environment-associated Actinomycetes.</title>
        <authorList>
            <person name="Currrie C."/>
            <person name="Chevrette M."/>
            <person name="Carlson C."/>
            <person name="Stubbendieck R."/>
            <person name="Wendt-Pienkowski E."/>
        </authorList>
    </citation>
    <scope>NUCLEOTIDE SEQUENCE [LARGE SCALE GENOMIC DNA]</scope>
    <source>
        <strain evidence="4 5">SID10258</strain>
    </source>
</reference>
<keyword evidence="2" id="KW-0472">Membrane</keyword>
<feature type="compositionally biased region" description="Pro residues" evidence="1">
    <location>
        <begin position="24"/>
        <end position="35"/>
    </location>
</feature>
<evidence type="ECO:0000256" key="1">
    <source>
        <dbReference type="SAM" id="MobiDB-lite"/>
    </source>
</evidence>
<accession>A0A6L9QMD0</accession>
<name>A0A6L9QMD0_9ACTN</name>
<evidence type="ECO:0000259" key="3">
    <source>
        <dbReference type="Pfam" id="PF13845"/>
    </source>
</evidence>
<organism evidence="4 5">
    <name type="scientific">Actinomadura bangladeshensis</name>
    <dbReference type="NCBI Taxonomy" id="453573"/>
    <lineage>
        <taxon>Bacteria</taxon>
        <taxon>Bacillati</taxon>
        <taxon>Actinomycetota</taxon>
        <taxon>Actinomycetes</taxon>
        <taxon>Streptosporangiales</taxon>
        <taxon>Thermomonosporaceae</taxon>
        <taxon>Actinomadura</taxon>
    </lineage>
</organism>
<dbReference type="AlphaFoldDB" id="A0A6L9QMD0"/>
<feature type="region of interest" description="Disordered" evidence="1">
    <location>
        <begin position="1"/>
        <end position="53"/>
    </location>
</feature>
<dbReference type="Proteomes" id="UP000475532">
    <property type="component" value="Unassembled WGS sequence"/>
</dbReference>
<comment type="caution">
    <text evidence="4">The sequence shown here is derived from an EMBL/GenBank/DDBJ whole genome shotgun (WGS) entry which is preliminary data.</text>
</comment>
<sequence>MTTPPPPDGDAPDDDVPDCGVPAWAPPDQPPPDEPSPVIGPTGAEPYGAEPPTAVRRRTNRFAVVALVTGLVGMAVFAVGFAIAAFVQINRRGEKGGGLAVAGLAASAAWVAAITVMAVAGMPENPAGKAPASDFGQPRAATLKAGTCFIMFEDKGARIFMRAAPCKGAHEGEIGARATLRERPYPGDREVLAEAEKLCRDRTAFLEKTGRADDFRLYIDRPDKGTWDRGDRAATCVLRYIGPGYLVLPIKDLLTGPRDYTDLVPGDCVKAWEESGALSVVGCTESHKMQVFAVFELDGDTFPSTREMDDRAGRGCAERALRIWGPHGLPGNVEPSYVGPNSVAWEQDERRIVCMVEAVKGPLKRSLLPK</sequence>
<dbReference type="EMBL" id="JAAGLI010000786">
    <property type="protein sequence ID" value="NEA26535.1"/>
    <property type="molecule type" value="Genomic_DNA"/>
</dbReference>
<feature type="domain" description="Septum formation-related" evidence="3">
    <location>
        <begin position="145"/>
        <end position="354"/>
    </location>
</feature>
<evidence type="ECO:0000313" key="5">
    <source>
        <dbReference type="Proteomes" id="UP000475532"/>
    </source>
</evidence>
<feature type="transmembrane region" description="Helical" evidence="2">
    <location>
        <begin position="99"/>
        <end position="122"/>
    </location>
</feature>